<reference evidence="2 3" key="1">
    <citation type="submission" date="2020-04" db="EMBL/GenBank/DDBJ databases">
        <authorList>
            <person name="Klaysubun C."/>
            <person name="Duangmal K."/>
            <person name="Lipun K."/>
        </authorList>
    </citation>
    <scope>NUCLEOTIDE SEQUENCE [LARGE SCALE GENOMIC DNA]</scope>
    <source>
        <strain evidence="2 3">JCM 11839</strain>
    </source>
</reference>
<evidence type="ECO:0000313" key="3">
    <source>
        <dbReference type="Proteomes" id="UP001296706"/>
    </source>
</evidence>
<feature type="region of interest" description="Disordered" evidence="1">
    <location>
        <begin position="1"/>
        <end position="22"/>
    </location>
</feature>
<evidence type="ECO:0000313" key="2">
    <source>
        <dbReference type="EMBL" id="NMH78734.1"/>
    </source>
</evidence>
<gene>
    <name evidence="2" type="ORF">HF577_16795</name>
</gene>
<proteinExistence type="predicted"/>
<evidence type="ECO:0000256" key="1">
    <source>
        <dbReference type="SAM" id="MobiDB-lite"/>
    </source>
</evidence>
<comment type="caution">
    <text evidence="2">The sequence shown here is derived from an EMBL/GenBank/DDBJ whole genome shotgun (WGS) entry which is preliminary data.</text>
</comment>
<dbReference type="RefSeq" id="WP_169396803.1">
    <property type="nucleotide sequence ID" value="NZ_BAAAJH010000003.1"/>
</dbReference>
<sequence length="140" mass="15407">MSAVPGEQRSPGGAAEHRGVQGKAAREYKEVLAGITAAVDALRERDRARAAALARELVRLDDDIMRAGERAALTRFGVDLHWEAALEALWVESWLKLRPRPAPDPSADATDLAALDAEVDQRSADLQEAVRRRRFGFPRL</sequence>
<name>A0ABX1RGH4_9PSEU</name>
<accession>A0ABX1RGH4</accession>
<protein>
    <submittedName>
        <fullName evidence="2">Uncharacterized protein</fullName>
    </submittedName>
</protein>
<dbReference type="Proteomes" id="UP001296706">
    <property type="component" value="Unassembled WGS sequence"/>
</dbReference>
<organism evidence="2 3">
    <name type="scientific">Pseudonocardia xinjiangensis</name>
    <dbReference type="NCBI Taxonomy" id="75289"/>
    <lineage>
        <taxon>Bacteria</taxon>
        <taxon>Bacillati</taxon>
        <taxon>Actinomycetota</taxon>
        <taxon>Actinomycetes</taxon>
        <taxon>Pseudonocardiales</taxon>
        <taxon>Pseudonocardiaceae</taxon>
        <taxon>Pseudonocardia</taxon>
    </lineage>
</organism>
<dbReference type="EMBL" id="JAAXKY010000050">
    <property type="protein sequence ID" value="NMH78734.1"/>
    <property type="molecule type" value="Genomic_DNA"/>
</dbReference>
<keyword evidence="3" id="KW-1185">Reference proteome</keyword>